<dbReference type="InterPro" id="IPR011989">
    <property type="entry name" value="ARM-like"/>
</dbReference>
<name>A0A5C6BKZ7_9PLAN</name>
<dbReference type="GO" id="GO:0031146">
    <property type="term" value="P:SCF-dependent proteasomal ubiquitin-dependent protein catabolic process"/>
    <property type="evidence" value="ECO:0007669"/>
    <property type="project" value="TreeGrafter"/>
</dbReference>
<evidence type="ECO:0000313" key="2">
    <source>
        <dbReference type="EMBL" id="TWU12750.1"/>
    </source>
</evidence>
<protein>
    <submittedName>
        <fullName evidence="2">Internalin-A</fullName>
    </submittedName>
</protein>
<organism evidence="2 3">
    <name type="scientific">Symmachiella macrocystis</name>
    <dbReference type="NCBI Taxonomy" id="2527985"/>
    <lineage>
        <taxon>Bacteria</taxon>
        <taxon>Pseudomonadati</taxon>
        <taxon>Planctomycetota</taxon>
        <taxon>Planctomycetia</taxon>
        <taxon>Planctomycetales</taxon>
        <taxon>Planctomycetaceae</taxon>
        <taxon>Symmachiella</taxon>
    </lineage>
</organism>
<keyword evidence="3" id="KW-1185">Reference proteome</keyword>
<dbReference type="Gene3D" id="1.25.10.10">
    <property type="entry name" value="Leucine-rich Repeat Variant"/>
    <property type="match status" value="1"/>
</dbReference>
<keyword evidence="1" id="KW-0812">Transmembrane</keyword>
<sequence length="688" mass="76871">MLNKLRVGVIVSIIFTTLIFLYPLDFPTELPKTKMPTVQQAISVAIVVILVLSLLFVFIHSIEIFKWNPNWRDDLNYEIRNNKIVELRIPIIRMLILKKLAKSRDFGSAIYALERIGTRSAKKTIARCFKNKINSSEASRALCHFKDPSLIVPLVLDQSCLADKELMESAAEILGECEGEQAMHALVRLSKEYSKNEIIVKALCSYDDPKALRAVAVSVSSEFDNDTFEAILDMFIRNNYGSHFDKLASECLKKSNQVCITSTNEKLVKLGKENAVALIFEQFVLRALKGECKTTKFTEWPYPLKEHNLKDVAPNGVYPYPFLVDCLKEFSTTLDDSTLAEMAQMADINVTITDVCKEYHPTSDMPWVIGEHKYEHKCTFHCTEMRELAKKELDLRTKGNAGVLRLTSVIKDQWISDNAEKNWEVSKQAEAKEVNNETHATAEDVPVIGDDEIATIVAAIGGIWLEGLRSISFGLSQTTDVELESIKGFAGLQQLNLFGTQITDVGLEHLKGMTSLQKLELGYTKISDAGLEHLKEISKLSMLDLRGTQITGTGLEHLKGLTCLHELDLSKTKISDGRLKNIKALSNLQVLSLKETQIGNVGLECIKRCTNLKRLTLDKTQVNNFGMINLRGLVNLELLSLNGTDISDLSLPFITAMPNLRELGIGGTRFTNAGISELREALPRCSVV</sequence>
<feature type="transmembrane region" description="Helical" evidence="1">
    <location>
        <begin position="44"/>
        <end position="62"/>
    </location>
</feature>
<dbReference type="Pfam" id="PF13855">
    <property type="entry name" value="LRR_8"/>
    <property type="match status" value="1"/>
</dbReference>
<dbReference type="Proteomes" id="UP000320735">
    <property type="component" value="Unassembled WGS sequence"/>
</dbReference>
<feature type="transmembrane region" description="Helical" evidence="1">
    <location>
        <begin position="7"/>
        <end position="24"/>
    </location>
</feature>
<comment type="caution">
    <text evidence="2">The sequence shown here is derived from an EMBL/GenBank/DDBJ whole genome shotgun (WGS) entry which is preliminary data.</text>
</comment>
<dbReference type="EMBL" id="SJPP01000001">
    <property type="protein sequence ID" value="TWU12750.1"/>
    <property type="molecule type" value="Genomic_DNA"/>
</dbReference>
<gene>
    <name evidence="2" type="primary">inlA_2</name>
    <name evidence="2" type="ORF">CA54_15750</name>
</gene>
<accession>A0A5C6BKZ7</accession>
<reference evidence="2 3" key="1">
    <citation type="submission" date="2019-02" db="EMBL/GenBank/DDBJ databases">
        <title>Deep-cultivation of Planctomycetes and their phenomic and genomic characterization uncovers novel biology.</title>
        <authorList>
            <person name="Wiegand S."/>
            <person name="Jogler M."/>
            <person name="Boedeker C."/>
            <person name="Pinto D."/>
            <person name="Vollmers J."/>
            <person name="Rivas-Marin E."/>
            <person name="Kohn T."/>
            <person name="Peeters S.H."/>
            <person name="Heuer A."/>
            <person name="Rast P."/>
            <person name="Oberbeckmann S."/>
            <person name="Bunk B."/>
            <person name="Jeske O."/>
            <person name="Meyerdierks A."/>
            <person name="Storesund J.E."/>
            <person name="Kallscheuer N."/>
            <person name="Luecker S."/>
            <person name="Lage O.M."/>
            <person name="Pohl T."/>
            <person name="Merkel B.J."/>
            <person name="Hornburger P."/>
            <person name="Mueller R.-W."/>
            <person name="Bruemmer F."/>
            <person name="Labrenz M."/>
            <person name="Spormann A.M."/>
            <person name="Op Den Camp H."/>
            <person name="Overmann J."/>
            <person name="Amann R."/>
            <person name="Jetten M.S.M."/>
            <person name="Mascher T."/>
            <person name="Medema M.H."/>
            <person name="Devos D.P."/>
            <person name="Kaster A.-K."/>
            <person name="Ovreas L."/>
            <person name="Rohde M."/>
            <person name="Galperin M.Y."/>
            <person name="Jogler C."/>
        </authorList>
    </citation>
    <scope>NUCLEOTIDE SEQUENCE [LARGE SCALE GENOMIC DNA]</scope>
    <source>
        <strain evidence="2 3">CA54</strain>
    </source>
</reference>
<dbReference type="PANTHER" id="PTHR13318:SF190">
    <property type="entry name" value="PARTNER OF PAIRED, ISOFORM B"/>
    <property type="match status" value="1"/>
</dbReference>
<dbReference type="SUPFAM" id="SSF52047">
    <property type="entry name" value="RNI-like"/>
    <property type="match status" value="1"/>
</dbReference>
<evidence type="ECO:0000256" key="1">
    <source>
        <dbReference type="SAM" id="Phobius"/>
    </source>
</evidence>
<dbReference type="GO" id="GO:0019005">
    <property type="term" value="C:SCF ubiquitin ligase complex"/>
    <property type="evidence" value="ECO:0007669"/>
    <property type="project" value="TreeGrafter"/>
</dbReference>
<dbReference type="SMART" id="SM00368">
    <property type="entry name" value="LRR_RI"/>
    <property type="match status" value="2"/>
</dbReference>
<keyword evidence="1" id="KW-1133">Transmembrane helix</keyword>
<dbReference type="RefSeq" id="WP_146370182.1">
    <property type="nucleotide sequence ID" value="NZ_SJPP01000001.1"/>
</dbReference>
<evidence type="ECO:0000313" key="3">
    <source>
        <dbReference type="Proteomes" id="UP000320735"/>
    </source>
</evidence>
<dbReference type="AlphaFoldDB" id="A0A5C6BKZ7"/>
<dbReference type="Pfam" id="PF13516">
    <property type="entry name" value="LRR_6"/>
    <property type="match status" value="1"/>
</dbReference>
<dbReference type="PANTHER" id="PTHR13318">
    <property type="entry name" value="PARTNER OF PAIRED, ISOFORM B-RELATED"/>
    <property type="match status" value="1"/>
</dbReference>
<keyword evidence="1" id="KW-0472">Membrane</keyword>
<dbReference type="InterPro" id="IPR001611">
    <property type="entry name" value="Leu-rich_rpt"/>
</dbReference>
<dbReference type="InterPro" id="IPR032675">
    <property type="entry name" value="LRR_dom_sf"/>
</dbReference>
<dbReference type="OrthoDB" id="232968at2"/>
<dbReference type="Gene3D" id="3.80.10.10">
    <property type="entry name" value="Ribonuclease Inhibitor"/>
    <property type="match status" value="2"/>
</dbReference>
<proteinExistence type="predicted"/>